<feature type="compositionally biased region" description="Low complexity" evidence="1">
    <location>
        <begin position="58"/>
        <end position="67"/>
    </location>
</feature>
<organism evidence="3 4">
    <name type="scientific">Secundilactobacillus mixtipabuli</name>
    <dbReference type="NCBI Taxonomy" id="1435342"/>
    <lineage>
        <taxon>Bacteria</taxon>
        <taxon>Bacillati</taxon>
        <taxon>Bacillota</taxon>
        <taxon>Bacilli</taxon>
        <taxon>Lactobacillales</taxon>
        <taxon>Lactobacillaceae</taxon>
        <taxon>Secundilactobacillus</taxon>
    </lineage>
</organism>
<feature type="domain" description="Ketopantoate reductase C-terminal" evidence="2">
    <location>
        <begin position="3"/>
        <end position="39"/>
    </location>
</feature>
<evidence type="ECO:0000259" key="2">
    <source>
        <dbReference type="Pfam" id="PF08546"/>
    </source>
</evidence>
<evidence type="ECO:0000256" key="1">
    <source>
        <dbReference type="SAM" id="MobiDB-lite"/>
    </source>
</evidence>
<accession>A0A1Z5IAY2</accession>
<keyword evidence="4" id="KW-1185">Reference proteome</keyword>
<proteinExistence type="predicted"/>
<reference evidence="3 4" key="1">
    <citation type="submission" date="2015-11" db="EMBL/GenBank/DDBJ databases">
        <title>Draft genome sequences of new species of the genus Lactobacillus isolated from orchardgrass silage.</title>
        <authorList>
            <person name="Tohno M."/>
            <person name="Tanizawa Y."/>
            <person name="Arita M."/>
        </authorList>
    </citation>
    <scope>NUCLEOTIDE SEQUENCE [LARGE SCALE GENOMIC DNA]</scope>
    <source>
        <strain evidence="3 4">IWT30</strain>
    </source>
</reference>
<feature type="region of interest" description="Disordered" evidence="1">
    <location>
        <begin position="47"/>
        <end position="67"/>
    </location>
</feature>
<dbReference type="InterPro" id="IPR008927">
    <property type="entry name" value="6-PGluconate_DH-like_C_sf"/>
</dbReference>
<gene>
    <name evidence="3" type="primary">apbA_4</name>
    <name evidence="3" type="ORF">IWT30_00757</name>
</gene>
<feature type="compositionally biased region" description="Basic and acidic residues" evidence="1">
    <location>
        <begin position="47"/>
        <end position="57"/>
    </location>
</feature>
<dbReference type="InterPro" id="IPR013752">
    <property type="entry name" value="KPA_reductase"/>
</dbReference>
<dbReference type="InterPro" id="IPR013328">
    <property type="entry name" value="6PGD_dom2"/>
</dbReference>
<dbReference type="EMBL" id="BCMF01000003">
    <property type="protein sequence ID" value="GAW98798.1"/>
    <property type="molecule type" value="Genomic_DNA"/>
</dbReference>
<dbReference type="Proteomes" id="UP000198374">
    <property type="component" value="Unassembled WGS sequence"/>
</dbReference>
<name>A0A1Z5IAY2_9LACO</name>
<evidence type="ECO:0000313" key="4">
    <source>
        <dbReference type="Proteomes" id="UP000198374"/>
    </source>
</evidence>
<sequence>MIHDRPTEVDYINGYIAELGREHHHEAKTHIFLTNLVHLSEYHRANQKKAQEAEEAKTAQTKAAQSA</sequence>
<dbReference type="AlphaFoldDB" id="A0A1Z5IAY2"/>
<dbReference type="Pfam" id="PF08546">
    <property type="entry name" value="ApbA_C"/>
    <property type="match status" value="1"/>
</dbReference>
<evidence type="ECO:0000313" key="3">
    <source>
        <dbReference type="EMBL" id="GAW98798.1"/>
    </source>
</evidence>
<comment type="caution">
    <text evidence="3">The sequence shown here is derived from an EMBL/GenBank/DDBJ whole genome shotgun (WGS) entry which is preliminary data.</text>
</comment>
<dbReference type="SUPFAM" id="SSF48179">
    <property type="entry name" value="6-phosphogluconate dehydrogenase C-terminal domain-like"/>
    <property type="match status" value="1"/>
</dbReference>
<protein>
    <submittedName>
        <fullName evidence="3">2-dehydropantoate 2-reductase</fullName>
    </submittedName>
</protein>
<dbReference type="Gene3D" id="1.10.1040.10">
    <property type="entry name" value="N-(1-d-carboxylethyl)-l-norvaline Dehydrogenase, domain 2"/>
    <property type="match status" value="1"/>
</dbReference>